<reference evidence="1" key="1">
    <citation type="journal article" date="2015" name="Nature">
        <title>Complex archaea that bridge the gap between prokaryotes and eukaryotes.</title>
        <authorList>
            <person name="Spang A."/>
            <person name="Saw J.H."/>
            <person name="Jorgensen S.L."/>
            <person name="Zaremba-Niedzwiedzka K."/>
            <person name="Martijn J."/>
            <person name="Lind A.E."/>
            <person name="van Eijk R."/>
            <person name="Schleper C."/>
            <person name="Guy L."/>
            <person name="Ettema T.J."/>
        </authorList>
    </citation>
    <scope>NUCLEOTIDE SEQUENCE</scope>
</reference>
<organism evidence="1">
    <name type="scientific">marine sediment metagenome</name>
    <dbReference type="NCBI Taxonomy" id="412755"/>
    <lineage>
        <taxon>unclassified sequences</taxon>
        <taxon>metagenomes</taxon>
        <taxon>ecological metagenomes</taxon>
    </lineage>
</organism>
<dbReference type="AlphaFoldDB" id="A0A0F9HNT3"/>
<gene>
    <name evidence="1" type="ORF">LCGC14_2041600</name>
</gene>
<sequence>MKIETTKTHLILIPESESECFDLGNIGTRLDYSLWLTSEVGGKAEVTKMQIPLKSIYDFILSKTRKHKLECCQ</sequence>
<comment type="caution">
    <text evidence="1">The sequence shown here is derived from an EMBL/GenBank/DDBJ whole genome shotgun (WGS) entry which is preliminary data.</text>
</comment>
<name>A0A0F9HNT3_9ZZZZ</name>
<accession>A0A0F9HNT3</accession>
<evidence type="ECO:0000313" key="1">
    <source>
        <dbReference type="EMBL" id="KKL76772.1"/>
    </source>
</evidence>
<proteinExistence type="predicted"/>
<dbReference type="EMBL" id="LAZR01023949">
    <property type="protein sequence ID" value="KKL76772.1"/>
    <property type="molecule type" value="Genomic_DNA"/>
</dbReference>
<protein>
    <submittedName>
        <fullName evidence="1">Uncharacterized protein</fullName>
    </submittedName>
</protein>